<evidence type="ECO:0000313" key="2">
    <source>
        <dbReference type="Proteomes" id="UP000051461"/>
    </source>
</evidence>
<dbReference type="OrthoDB" id="2308758at2"/>
<protein>
    <submittedName>
        <fullName evidence="1">Uncharacterized protein</fullName>
    </submittedName>
</protein>
<comment type="caution">
    <text evidence="1">The sequence shown here is derived from an EMBL/GenBank/DDBJ whole genome shotgun (WGS) entry which is preliminary data.</text>
</comment>
<evidence type="ECO:0000313" key="1">
    <source>
        <dbReference type="EMBL" id="KRK40664.1"/>
    </source>
</evidence>
<dbReference type="PATRIC" id="fig|1423726.3.peg.3180"/>
<dbReference type="EMBL" id="AZDA01000006">
    <property type="protein sequence ID" value="KRK40664.1"/>
    <property type="molecule type" value="Genomic_DNA"/>
</dbReference>
<dbReference type="Gene3D" id="3.40.630.30">
    <property type="match status" value="1"/>
</dbReference>
<dbReference type="AlphaFoldDB" id="A0A0R1H373"/>
<sequence>MAPQSEAEQALQKAYAERLAAIKADTSLTILEQSDEQTTAKIKPYVVYTNINRDRIKQKSCSIFVYTPYANVDKYGHSKTDYQCELLFEYNAWERNIHITVLETLGSESQLAFFDFQNHGLAQLALKNLLAQARANQVQSVDGNVSSFDGTDLAKVQHLFEKFGFTVTIQDEARGLASVKLVLAGK</sequence>
<dbReference type="RefSeq" id="WP_057903387.1">
    <property type="nucleotide sequence ID" value="NZ_AZDA01000006.1"/>
</dbReference>
<organism evidence="1 2">
    <name type="scientific">Loigolactobacillus bifermentans DSM 20003</name>
    <dbReference type="NCBI Taxonomy" id="1423726"/>
    <lineage>
        <taxon>Bacteria</taxon>
        <taxon>Bacillati</taxon>
        <taxon>Bacillota</taxon>
        <taxon>Bacilli</taxon>
        <taxon>Lactobacillales</taxon>
        <taxon>Lactobacillaceae</taxon>
        <taxon>Loigolactobacillus</taxon>
    </lineage>
</organism>
<dbReference type="STRING" id="1423726.FC07_GL003066"/>
<name>A0A0R1H373_9LACO</name>
<dbReference type="InterPro" id="IPR016181">
    <property type="entry name" value="Acyl_CoA_acyltransferase"/>
</dbReference>
<dbReference type="Proteomes" id="UP000051461">
    <property type="component" value="Unassembled WGS sequence"/>
</dbReference>
<keyword evidence="2" id="KW-1185">Reference proteome</keyword>
<accession>A0A0R1H373</accession>
<proteinExistence type="predicted"/>
<reference evidence="1 2" key="1">
    <citation type="journal article" date="2015" name="Genome Announc.">
        <title>Expanding the biotechnology potential of lactobacilli through comparative genomics of 213 strains and associated genera.</title>
        <authorList>
            <person name="Sun Z."/>
            <person name="Harris H.M."/>
            <person name="McCann A."/>
            <person name="Guo C."/>
            <person name="Argimon S."/>
            <person name="Zhang W."/>
            <person name="Yang X."/>
            <person name="Jeffery I.B."/>
            <person name="Cooney J.C."/>
            <person name="Kagawa T.F."/>
            <person name="Liu W."/>
            <person name="Song Y."/>
            <person name="Salvetti E."/>
            <person name="Wrobel A."/>
            <person name="Rasinkangas P."/>
            <person name="Parkhill J."/>
            <person name="Rea M.C."/>
            <person name="O'Sullivan O."/>
            <person name="Ritari J."/>
            <person name="Douillard F.P."/>
            <person name="Paul Ross R."/>
            <person name="Yang R."/>
            <person name="Briner A.E."/>
            <person name="Felis G.E."/>
            <person name="de Vos W.M."/>
            <person name="Barrangou R."/>
            <person name="Klaenhammer T.R."/>
            <person name="Caufield P.W."/>
            <person name="Cui Y."/>
            <person name="Zhang H."/>
            <person name="O'Toole P.W."/>
        </authorList>
    </citation>
    <scope>NUCLEOTIDE SEQUENCE [LARGE SCALE GENOMIC DNA]</scope>
    <source>
        <strain evidence="1 2">DSM 20003</strain>
    </source>
</reference>
<gene>
    <name evidence="1" type="ORF">FC07_GL003066</name>
</gene>
<dbReference type="SUPFAM" id="SSF55729">
    <property type="entry name" value="Acyl-CoA N-acyltransferases (Nat)"/>
    <property type="match status" value="1"/>
</dbReference>